<organism evidence="8 9">
    <name type="scientific">Streptomyces litchfieldiae</name>
    <dbReference type="NCBI Taxonomy" id="3075543"/>
    <lineage>
        <taxon>Bacteria</taxon>
        <taxon>Bacillati</taxon>
        <taxon>Actinomycetota</taxon>
        <taxon>Actinomycetes</taxon>
        <taxon>Kitasatosporales</taxon>
        <taxon>Streptomycetaceae</taxon>
        <taxon>Streptomyces</taxon>
    </lineage>
</organism>
<accession>A0ABU2MPU5</accession>
<keyword evidence="3" id="KW-1003">Cell membrane</keyword>
<evidence type="ECO:0000256" key="6">
    <source>
        <dbReference type="ARBA" id="ARBA00023136"/>
    </source>
</evidence>
<evidence type="ECO:0000256" key="3">
    <source>
        <dbReference type="ARBA" id="ARBA00022475"/>
    </source>
</evidence>
<keyword evidence="9" id="KW-1185">Reference proteome</keyword>
<dbReference type="GO" id="GO:0016491">
    <property type="term" value="F:oxidoreductase activity"/>
    <property type="evidence" value="ECO:0007669"/>
    <property type="project" value="UniProtKB-KW"/>
</dbReference>
<dbReference type="PANTHER" id="PTHR43141">
    <property type="entry name" value="CYTOCHROME BD2 SUBUNIT II"/>
    <property type="match status" value="1"/>
</dbReference>
<dbReference type="EC" id="1.10.3.-" evidence="8"/>
<dbReference type="RefSeq" id="WP_311704502.1">
    <property type="nucleotide sequence ID" value="NZ_JAVREL010000005.1"/>
</dbReference>
<keyword evidence="5 7" id="KW-1133">Transmembrane helix</keyword>
<dbReference type="EMBL" id="JAVREL010000005">
    <property type="protein sequence ID" value="MDT0343378.1"/>
    <property type="molecule type" value="Genomic_DNA"/>
</dbReference>
<dbReference type="Pfam" id="PF02322">
    <property type="entry name" value="Cyt_bd_oxida_II"/>
    <property type="match status" value="1"/>
</dbReference>
<protein>
    <submittedName>
        <fullName evidence="8">Cytochrome d ubiquinol oxidase subunit II</fullName>
        <ecNumber evidence="8">1.10.3.-</ecNumber>
    </submittedName>
</protein>
<evidence type="ECO:0000256" key="1">
    <source>
        <dbReference type="ARBA" id="ARBA00004651"/>
    </source>
</evidence>
<evidence type="ECO:0000256" key="5">
    <source>
        <dbReference type="ARBA" id="ARBA00022989"/>
    </source>
</evidence>
<evidence type="ECO:0000256" key="7">
    <source>
        <dbReference type="SAM" id="Phobius"/>
    </source>
</evidence>
<feature type="transmembrane region" description="Helical" evidence="7">
    <location>
        <begin position="109"/>
        <end position="131"/>
    </location>
</feature>
<evidence type="ECO:0000313" key="9">
    <source>
        <dbReference type="Proteomes" id="UP001183246"/>
    </source>
</evidence>
<dbReference type="PANTHER" id="PTHR43141:SF4">
    <property type="entry name" value="CYTOCHROME BD2 SUBUNIT II"/>
    <property type="match status" value="1"/>
</dbReference>
<feature type="transmembrane region" description="Helical" evidence="7">
    <location>
        <begin position="143"/>
        <end position="167"/>
    </location>
</feature>
<sequence>MELIAALLLGFFFAGYFVLGGADIGLGMLLPYLGREESERQLAVAGVWPVFLANEVWLVATAGVFIGCFPALEGELFSGLVLVLVPLLAGWMIRDAGLWWGRQAPRAGFWLTVVGSWTLALSWGWLIASLLTDTPTEPAPPALGAVTSLAIALLFLAHGMGFAALRLSGVPFERARQVAGRGAGGNSFALTSAVMFVLPLLAGARLPLSDSAASDTALRLVVPALLVILPLLLAGQVWLWRTFGRRVEGPAPAYF</sequence>
<reference evidence="9" key="1">
    <citation type="submission" date="2023-07" db="EMBL/GenBank/DDBJ databases">
        <title>30 novel species of actinomycetes from the DSMZ collection.</title>
        <authorList>
            <person name="Nouioui I."/>
        </authorList>
    </citation>
    <scope>NUCLEOTIDE SEQUENCE [LARGE SCALE GENOMIC DNA]</scope>
    <source>
        <strain evidence="9">DSM 44938</strain>
    </source>
</reference>
<dbReference type="InterPro" id="IPR003317">
    <property type="entry name" value="Cyt-d_oxidase_su2"/>
</dbReference>
<proteinExistence type="inferred from homology"/>
<comment type="similarity">
    <text evidence="2">Belongs to the cytochrome ubiquinol oxidase subunit 2 family.</text>
</comment>
<feature type="transmembrane region" description="Helical" evidence="7">
    <location>
        <begin position="78"/>
        <end position="97"/>
    </location>
</feature>
<evidence type="ECO:0000256" key="2">
    <source>
        <dbReference type="ARBA" id="ARBA00007543"/>
    </source>
</evidence>
<keyword evidence="6 7" id="KW-0472">Membrane</keyword>
<comment type="caution">
    <text evidence="8">The sequence shown here is derived from an EMBL/GenBank/DDBJ whole genome shotgun (WGS) entry which is preliminary data.</text>
</comment>
<feature type="transmembrane region" description="Helical" evidence="7">
    <location>
        <begin position="6"/>
        <end position="30"/>
    </location>
</feature>
<keyword evidence="8" id="KW-0560">Oxidoreductase</keyword>
<feature type="transmembrane region" description="Helical" evidence="7">
    <location>
        <begin position="42"/>
        <end position="72"/>
    </location>
</feature>
<name>A0ABU2MPU5_9ACTN</name>
<evidence type="ECO:0000313" key="8">
    <source>
        <dbReference type="EMBL" id="MDT0343378.1"/>
    </source>
</evidence>
<feature type="transmembrane region" description="Helical" evidence="7">
    <location>
        <begin position="188"/>
        <end position="208"/>
    </location>
</feature>
<gene>
    <name evidence="8" type="ORF">RM590_12240</name>
</gene>
<feature type="transmembrane region" description="Helical" evidence="7">
    <location>
        <begin position="220"/>
        <end position="240"/>
    </location>
</feature>
<keyword evidence="4 7" id="KW-0812">Transmembrane</keyword>
<comment type="subcellular location">
    <subcellularLocation>
        <location evidence="1">Cell membrane</location>
        <topology evidence="1">Multi-pass membrane protein</topology>
    </subcellularLocation>
</comment>
<evidence type="ECO:0000256" key="4">
    <source>
        <dbReference type="ARBA" id="ARBA00022692"/>
    </source>
</evidence>
<dbReference type="Proteomes" id="UP001183246">
    <property type="component" value="Unassembled WGS sequence"/>
</dbReference>